<protein>
    <submittedName>
        <fullName evidence="7">Very short patch repair endonuclease</fullName>
    </submittedName>
</protein>
<evidence type="ECO:0000256" key="5">
    <source>
        <dbReference type="ARBA" id="ARBA00023204"/>
    </source>
</evidence>
<keyword evidence="1" id="KW-0540">Nuclease</keyword>
<dbReference type="SUPFAM" id="SSF52980">
    <property type="entry name" value="Restriction endonuclease-like"/>
    <property type="match status" value="1"/>
</dbReference>
<dbReference type="Proteomes" id="UP000647133">
    <property type="component" value="Unassembled WGS sequence"/>
</dbReference>
<dbReference type="NCBIfam" id="TIGR00632">
    <property type="entry name" value="vsr"/>
    <property type="match status" value="1"/>
</dbReference>
<dbReference type="Pfam" id="PF03852">
    <property type="entry name" value="Vsr"/>
    <property type="match status" value="1"/>
</dbReference>
<dbReference type="EMBL" id="JACYTQ010000003">
    <property type="protein sequence ID" value="MBD8489195.1"/>
    <property type="molecule type" value="Genomic_DNA"/>
</dbReference>
<evidence type="ECO:0000256" key="2">
    <source>
        <dbReference type="ARBA" id="ARBA00022759"/>
    </source>
</evidence>
<dbReference type="GO" id="GO:0004519">
    <property type="term" value="F:endonuclease activity"/>
    <property type="evidence" value="ECO:0007669"/>
    <property type="project" value="UniProtKB-KW"/>
</dbReference>
<keyword evidence="5" id="KW-0234">DNA repair</keyword>
<keyword evidence="3" id="KW-0227">DNA damage</keyword>
<keyword evidence="8" id="KW-1185">Reference proteome</keyword>
<comment type="similarity">
    <text evidence="6">Belongs to the Vsr family.</text>
</comment>
<comment type="caution">
    <text evidence="7">The sequence shown here is derived from an EMBL/GenBank/DDBJ whole genome shotgun (WGS) entry which is preliminary data.</text>
</comment>
<reference evidence="7 8" key="1">
    <citation type="submission" date="2020-09" db="EMBL/GenBank/DDBJ databases">
        <title>Echinicola sp. CAU 1574 isolated from sand of Sido Beach.</title>
        <authorList>
            <person name="Kim W."/>
        </authorList>
    </citation>
    <scope>NUCLEOTIDE SEQUENCE [LARGE SCALE GENOMIC DNA]</scope>
    <source>
        <strain evidence="7 8">CAU 1574</strain>
    </source>
</reference>
<evidence type="ECO:0000256" key="4">
    <source>
        <dbReference type="ARBA" id="ARBA00022801"/>
    </source>
</evidence>
<evidence type="ECO:0000256" key="3">
    <source>
        <dbReference type="ARBA" id="ARBA00022763"/>
    </source>
</evidence>
<accession>A0ABR9AK48</accession>
<keyword evidence="2 7" id="KW-0255">Endonuclease</keyword>
<organism evidence="7 8">
    <name type="scientific">Echinicola arenosa</name>
    <dbReference type="NCBI Taxonomy" id="2774144"/>
    <lineage>
        <taxon>Bacteria</taxon>
        <taxon>Pseudomonadati</taxon>
        <taxon>Bacteroidota</taxon>
        <taxon>Cytophagia</taxon>
        <taxon>Cytophagales</taxon>
        <taxon>Cyclobacteriaceae</taxon>
        <taxon>Echinicola</taxon>
    </lineage>
</organism>
<evidence type="ECO:0000256" key="6">
    <source>
        <dbReference type="ARBA" id="ARBA00029466"/>
    </source>
</evidence>
<evidence type="ECO:0000256" key="1">
    <source>
        <dbReference type="ARBA" id="ARBA00022722"/>
    </source>
</evidence>
<evidence type="ECO:0000313" key="7">
    <source>
        <dbReference type="EMBL" id="MBD8489195.1"/>
    </source>
</evidence>
<evidence type="ECO:0000313" key="8">
    <source>
        <dbReference type="Proteomes" id="UP000647133"/>
    </source>
</evidence>
<name>A0ABR9AK48_9BACT</name>
<dbReference type="InterPro" id="IPR004603">
    <property type="entry name" value="DNA_mismatch_endonuc_vsr"/>
</dbReference>
<gene>
    <name evidence="7" type="ORF">IFO69_10600</name>
</gene>
<dbReference type="Gene3D" id="3.40.960.10">
    <property type="entry name" value="VSR Endonuclease"/>
    <property type="match status" value="1"/>
</dbReference>
<keyword evidence="4" id="KW-0378">Hydrolase</keyword>
<dbReference type="CDD" id="cd00221">
    <property type="entry name" value="Vsr"/>
    <property type="match status" value="1"/>
</dbReference>
<dbReference type="InterPro" id="IPR011335">
    <property type="entry name" value="Restrct_endonuc-II-like"/>
</dbReference>
<sequence>MSKTYPEQKIKVPRFSEENGFYTTKQRSYNMSRIRSKDTKPEKLLKKALWHAGLHHRSNKQKLPGKPDIVFIKYKLVIFIDGTFWHGHNWPERKQAIKSNRNFWIPKIERNMQRDREINLHYKRKGWTVLRFWDFEVKKELGVCVNQVLSSIN</sequence>
<proteinExistence type="inferred from homology"/>